<protein>
    <submittedName>
        <fullName evidence="2">Uncharacterized protein</fullName>
    </submittedName>
</protein>
<reference evidence="2 3" key="1">
    <citation type="submission" date="2019-08" db="EMBL/GenBank/DDBJ databases">
        <title>The genome of the soybean aphid Biotype 1, its phylome, world population structure and adaptation to the North American continent.</title>
        <authorList>
            <person name="Giordano R."/>
            <person name="Donthu R.K."/>
            <person name="Hernandez A.G."/>
            <person name="Wright C.L."/>
            <person name="Zimin A.V."/>
        </authorList>
    </citation>
    <scope>NUCLEOTIDE SEQUENCE [LARGE SCALE GENOMIC DNA]</scope>
    <source>
        <tissue evidence="2">Whole aphids</tissue>
    </source>
</reference>
<evidence type="ECO:0000313" key="2">
    <source>
        <dbReference type="EMBL" id="KAE9531639.1"/>
    </source>
</evidence>
<name>A0A6G0TEP9_APHGL</name>
<keyword evidence="1" id="KW-1133">Transmembrane helix</keyword>
<sequence length="172" mass="19833">MSLCLYNCRVSTEATKQRQQFYPNWRGGVVFLSIFYSWGNYSFKVGIPRQASTYALSKIFISIVQLLLTVVHLLQQTLKGTLLIPKCQCQQNLSFILVYRVSVTSRHFNFFLKSYFIIFKIDDTRPQCVKFAALISVQAKCSIFRKSTLRVQLSNILGHKQAWKTTPGSIFI</sequence>
<dbReference type="Proteomes" id="UP000475862">
    <property type="component" value="Unassembled WGS sequence"/>
</dbReference>
<dbReference type="AlphaFoldDB" id="A0A6G0TEP9"/>
<feature type="transmembrane region" description="Helical" evidence="1">
    <location>
        <begin position="51"/>
        <end position="74"/>
    </location>
</feature>
<proteinExistence type="predicted"/>
<dbReference type="EMBL" id="VYZN01000041">
    <property type="protein sequence ID" value="KAE9531639.1"/>
    <property type="molecule type" value="Genomic_DNA"/>
</dbReference>
<accession>A0A6G0TEP9</accession>
<organism evidence="2 3">
    <name type="scientific">Aphis glycines</name>
    <name type="common">Soybean aphid</name>
    <dbReference type="NCBI Taxonomy" id="307491"/>
    <lineage>
        <taxon>Eukaryota</taxon>
        <taxon>Metazoa</taxon>
        <taxon>Ecdysozoa</taxon>
        <taxon>Arthropoda</taxon>
        <taxon>Hexapoda</taxon>
        <taxon>Insecta</taxon>
        <taxon>Pterygota</taxon>
        <taxon>Neoptera</taxon>
        <taxon>Paraneoptera</taxon>
        <taxon>Hemiptera</taxon>
        <taxon>Sternorrhyncha</taxon>
        <taxon>Aphidomorpha</taxon>
        <taxon>Aphidoidea</taxon>
        <taxon>Aphididae</taxon>
        <taxon>Aphidini</taxon>
        <taxon>Aphis</taxon>
        <taxon>Aphis</taxon>
    </lineage>
</organism>
<keyword evidence="1" id="KW-0472">Membrane</keyword>
<keyword evidence="3" id="KW-1185">Reference proteome</keyword>
<keyword evidence="1" id="KW-0812">Transmembrane</keyword>
<gene>
    <name evidence="2" type="ORF">AGLY_010845</name>
</gene>
<comment type="caution">
    <text evidence="2">The sequence shown here is derived from an EMBL/GenBank/DDBJ whole genome shotgun (WGS) entry which is preliminary data.</text>
</comment>
<feature type="transmembrane region" description="Helical" evidence="1">
    <location>
        <begin position="21"/>
        <end position="39"/>
    </location>
</feature>
<evidence type="ECO:0000256" key="1">
    <source>
        <dbReference type="SAM" id="Phobius"/>
    </source>
</evidence>
<evidence type="ECO:0000313" key="3">
    <source>
        <dbReference type="Proteomes" id="UP000475862"/>
    </source>
</evidence>